<reference evidence="1" key="2">
    <citation type="submission" date="2021-08" db="EMBL/GenBank/DDBJ databases">
        <authorList>
            <person name="Eriksson T."/>
        </authorList>
    </citation>
    <scope>NUCLEOTIDE SEQUENCE</scope>
    <source>
        <strain evidence="1">Stoneville</strain>
        <tissue evidence="1">Whole head</tissue>
    </source>
</reference>
<dbReference type="AlphaFoldDB" id="A0A8J6HN81"/>
<protein>
    <submittedName>
        <fullName evidence="1">Uncharacterized protein</fullName>
    </submittedName>
</protein>
<evidence type="ECO:0000313" key="2">
    <source>
        <dbReference type="Proteomes" id="UP000719412"/>
    </source>
</evidence>
<name>A0A8J6HN81_TENMO</name>
<comment type="caution">
    <text evidence="1">The sequence shown here is derived from an EMBL/GenBank/DDBJ whole genome shotgun (WGS) entry which is preliminary data.</text>
</comment>
<sequence>MSSNVCCTIDSGDCKKNADGSSTFLRKCVLKTNEGTFECECKCVCSCGSDCKKCTCPCECSSETAEKIQTAEGTKFRPVQEERGRHLHYCAKMPLNNQRRRIRMRMQKRTRVHHRLHLHLRMPMHPRNRPKGANGARY</sequence>
<organism evidence="1 2">
    <name type="scientific">Tenebrio molitor</name>
    <name type="common">Yellow mealworm beetle</name>
    <dbReference type="NCBI Taxonomy" id="7067"/>
    <lineage>
        <taxon>Eukaryota</taxon>
        <taxon>Metazoa</taxon>
        <taxon>Ecdysozoa</taxon>
        <taxon>Arthropoda</taxon>
        <taxon>Hexapoda</taxon>
        <taxon>Insecta</taxon>
        <taxon>Pterygota</taxon>
        <taxon>Neoptera</taxon>
        <taxon>Endopterygota</taxon>
        <taxon>Coleoptera</taxon>
        <taxon>Polyphaga</taxon>
        <taxon>Cucujiformia</taxon>
        <taxon>Tenebrionidae</taxon>
        <taxon>Tenebrio</taxon>
    </lineage>
</organism>
<proteinExistence type="predicted"/>
<dbReference type="EMBL" id="JABDTM020006021">
    <property type="protein sequence ID" value="KAH0821830.1"/>
    <property type="molecule type" value="Genomic_DNA"/>
</dbReference>
<accession>A0A8J6HN81</accession>
<reference evidence="1" key="1">
    <citation type="journal article" date="2020" name="J Insects Food Feed">
        <title>The yellow mealworm (Tenebrio molitor) genome: a resource for the emerging insects as food and feed industry.</title>
        <authorList>
            <person name="Eriksson T."/>
            <person name="Andere A."/>
            <person name="Kelstrup H."/>
            <person name="Emery V."/>
            <person name="Picard C."/>
        </authorList>
    </citation>
    <scope>NUCLEOTIDE SEQUENCE</scope>
    <source>
        <strain evidence="1">Stoneville</strain>
        <tissue evidence="1">Whole head</tissue>
    </source>
</reference>
<gene>
    <name evidence="1" type="ORF">GEV33_000961</name>
</gene>
<keyword evidence="2" id="KW-1185">Reference proteome</keyword>
<dbReference type="Proteomes" id="UP000719412">
    <property type="component" value="Unassembled WGS sequence"/>
</dbReference>
<evidence type="ECO:0000313" key="1">
    <source>
        <dbReference type="EMBL" id="KAH0821830.1"/>
    </source>
</evidence>